<dbReference type="EMBL" id="CP048711">
    <property type="protein sequence ID" value="QIB65635.1"/>
    <property type="molecule type" value="Genomic_DNA"/>
</dbReference>
<dbReference type="AlphaFoldDB" id="A0A6C0UAG3"/>
<evidence type="ECO:0000313" key="3">
    <source>
        <dbReference type="EMBL" id="QIB65635.1"/>
    </source>
</evidence>
<keyword evidence="5" id="KW-1185">Reference proteome</keyword>
<dbReference type="KEGG" id="kim:G3T16_06335"/>
<dbReference type="KEGG" id="kim:G3T16_16910"/>
<dbReference type="Pfam" id="PF01527">
    <property type="entry name" value="HTH_Tnp_1"/>
    <property type="match status" value="1"/>
</dbReference>
<gene>
    <name evidence="1" type="ORF">G3T16_04600</name>
    <name evidence="2" type="ORF">G3T16_06335</name>
    <name evidence="3" type="ORF">G3T16_09665</name>
    <name evidence="4" type="ORF">G3T16_16910</name>
</gene>
<protein>
    <submittedName>
        <fullName evidence="4">Transposase</fullName>
    </submittedName>
</protein>
<reference evidence="4 5" key="1">
    <citation type="submission" date="2020-02" db="EMBL/GenBank/DDBJ databases">
        <title>Genome sequencing for Kineobactrum sp. M2.</title>
        <authorList>
            <person name="Park S.-J."/>
        </authorList>
    </citation>
    <scope>NUCLEOTIDE SEQUENCE [LARGE SCALE GENOMIC DNA]</scope>
    <source>
        <strain evidence="4 5">M2</strain>
    </source>
</reference>
<evidence type="ECO:0000313" key="5">
    <source>
        <dbReference type="Proteomes" id="UP000477680"/>
    </source>
</evidence>
<dbReference type="InterPro" id="IPR002514">
    <property type="entry name" value="Transposase_8"/>
</dbReference>
<evidence type="ECO:0000313" key="1">
    <source>
        <dbReference type="EMBL" id="QIB64773.1"/>
    </source>
</evidence>
<dbReference type="RefSeq" id="WP_163494023.1">
    <property type="nucleotide sequence ID" value="NZ_CP048711.1"/>
</dbReference>
<dbReference type="SUPFAM" id="SSF48295">
    <property type="entry name" value="TrpR-like"/>
    <property type="match status" value="1"/>
</dbReference>
<accession>A0A6C0UAG3</accession>
<dbReference type="KEGG" id="kim:G3T16_04600"/>
<dbReference type="EMBL" id="CP048711">
    <property type="protein sequence ID" value="QIB65074.1"/>
    <property type="molecule type" value="Genomic_DNA"/>
</dbReference>
<dbReference type="EMBL" id="CP048711">
    <property type="protein sequence ID" value="QIB64773.1"/>
    <property type="molecule type" value="Genomic_DNA"/>
</dbReference>
<dbReference type="GO" id="GO:0006313">
    <property type="term" value="P:DNA transposition"/>
    <property type="evidence" value="ECO:0007669"/>
    <property type="project" value="InterPro"/>
</dbReference>
<dbReference type="GO" id="GO:0004803">
    <property type="term" value="F:transposase activity"/>
    <property type="evidence" value="ECO:0007669"/>
    <property type="project" value="InterPro"/>
</dbReference>
<dbReference type="GO" id="GO:0043565">
    <property type="term" value="F:sequence-specific DNA binding"/>
    <property type="evidence" value="ECO:0007669"/>
    <property type="project" value="InterPro"/>
</dbReference>
<dbReference type="Gene3D" id="1.10.10.10">
    <property type="entry name" value="Winged helix-like DNA-binding domain superfamily/Winged helix DNA-binding domain"/>
    <property type="match status" value="1"/>
</dbReference>
<organism evidence="4 5">
    <name type="scientific">Kineobactrum salinum</name>
    <dbReference type="NCBI Taxonomy" id="2708301"/>
    <lineage>
        <taxon>Bacteria</taxon>
        <taxon>Pseudomonadati</taxon>
        <taxon>Pseudomonadota</taxon>
        <taxon>Gammaproteobacteria</taxon>
        <taxon>Cellvibrionales</taxon>
        <taxon>Halieaceae</taxon>
        <taxon>Kineobactrum</taxon>
    </lineage>
</organism>
<name>A0A6C0UAG3_9GAMM</name>
<dbReference type="InterPro" id="IPR010921">
    <property type="entry name" value="Trp_repressor/repl_initiator"/>
</dbReference>
<dbReference type="KEGG" id="kim:G3T16_09665"/>
<dbReference type="Proteomes" id="UP000477680">
    <property type="component" value="Chromosome"/>
</dbReference>
<proteinExistence type="predicted"/>
<dbReference type="EMBL" id="CP048711">
    <property type="protein sequence ID" value="QIB66824.1"/>
    <property type="molecule type" value="Genomic_DNA"/>
</dbReference>
<evidence type="ECO:0000313" key="4">
    <source>
        <dbReference type="EMBL" id="QIB66824.1"/>
    </source>
</evidence>
<dbReference type="InterPro" id="IPR036388">
    <property type="entry name" value="WH-like_DNA-bd_sf"/>
</dbReference>
<evidence type="ECO:0000313" key="2">
    <source>
        <dbReference type="EMBL" id="QIB65074.1"/>
    </source>
</evidence>
<sequence length="121" mass="13802">MDDEASLPRIIKRRRRYSPRFKQRVLAECHQPNTSVAEVALRHGLNLNLVHKWRRSRAVDGTGEFVRLPVPTKDSSNPGQSVARVQPTVSIRLDAPLGQVTVEWPLSEIDRSVSWLRSILQ</sequence>